<gene>
    <name evidence="1" type="ORF">OSTQU699_LOCUS9315</name>
</gene>
<proteinExistence type="predicted"/>
<dbReference type="NCBIfam" id="TIGR01589">
    <property type="entry name" value="A_thal_3526"/>
    <property type="match status" value="1"/>
</dbReference>
<dbReference type="InterPro" id="IPR006476">
    <property type="entry name" value="CHP01589_pln"/>
</dbReference>
<comment type="caution">
    <text evidence="1">The sequence shown here is derived from an EMBL/GenBank/DDBJ whole genome shotgun (WGS) entry which is preliminary data.</text>
</comment>
<dbReference type="EMBL" id="CAJHUC010002544">
    <property type="protein sequence ID" value="CAD7703958.1"/>
    <property type="molecule type" value="Genomic_DNA"/>
</dbReference>
<dbReference type="OrthoDB" id="1620396at2759"/>
<evidence type="ECO:0000313" key="2">
    <source>
        <dbReference type="Proteomes" id="UP000708148"/>
    </source>
</evidence>
<accession>A0A8S1JCU8</accession>
<dbReference type="Proteomes" id="UP000708148">
    <property type="component" value="Unassembled WGS sequence"/>
</dbReference>
<name>A0A8S1JCU8_9CHLO</name>
<protein>
    <submittedName>
        <fullName evidence="1">Uncharacterized protein</fullName>
    </submittedName>
</protein>
<organism evidence="1 2">
    <name type="scientific">Ostreobium quekettii</name>
    <dbReference type="NCBI Taxonomy" id="121088"/>
    <lineage>
        <taxon>Eukaryota</taxon>
        <taxon>Viridiplantae</taxon>
        <taxon>Chlorophyta</taxon>
        <taxon>core chlorophytes</taxon>
        <taxon>Ulvophyceae</taxon>
        <taxon>TCBD clade</taxon>
        <taxon>Bryopsidales</taxon>
        <taxon>Ostreobineae</taxon>
        <taxon>Ostreobiaceae</taxon>
        <taxon>Ostreobium</taxon>
    </lineage>
</organism>
<dbReference type="AlphaFoldDB" id="A0A8S1JCU8"/>
<dbReference type="PANTHER" id="PTHR31871">
    <property type="entry name" value="OS02G0137100 PROTEIN"/>
    <property type="match status" value="1"/>
</dbReference>
<keyword evidence="2" id="KW-1185">Reference proteome</keyword>
<sequence length="361" mass="38280">MPGPLQLSVAAPRLDSLQAAGGNMGIHALGDGRKVSPSDIQLVQNLIERCLQAYMPKLEVVSTLQAQANVEPRFTTLVWQQLERENPEFFWAYYLRLKVKDQIVMFNHLLEQQLQMVQKLQRRAAPPVASIPGEEITAVQPFGTVQMSMEGQRMGGGSQLGQRSGGLLQANGVCLPASSVPGTLGQVTNGVTGISKRDLAQQGQVSNCLLGGGVVPSSAPLLPVPDLPSALPGTEPHGLSGSLALSSPMDLDFDSNLLANCWPSPDLGLPGVTTDFMLSERDMQGAGTGLANDLQEMAQSFSYPDLASLDLQVAPYIDTDGVGLGAANMCDLPRIGSLSDMMALDLEALDKLEPHCPANGL</sequence>
<dbReference type="PANTHER" id="PTHR31871:SF1">
    <property type="entry name" value="HISTIDINE-TRNA LIGASE"/>
    <property type="match status" value="1"/>
</dbReference>
<dbReference type="Pfam" id="PF09713">
    <property type="entry name" value="A_thal_3526"/>
    <property type="match status" value="1"/>
</dbReference>
<reference evidence="1" key="1">
    <citation type="submission" date="2020-12" db="EMBL/GenBank/DDBJ databases">
        <authorList>
            <person name="Iha C."/>
        </authorList>
    </citation>
    <scope>NUCLEOTIDE SEQUENCE</scope>
</reference>
<evidence type="ECO:0000313" key="1">
    <source>
        <dbReference type="EMBL" id="CAD7703958.1"/>
    </source>
</evidence>